<evidence type="ECO:0000256" key="1">
    <source>
        <dbReference type="SAM" id="MobiDB-lite"/>
    </source>
</evidence>
<gene>
    <name evidence="3" type="ORF">EK21DRAFT_102145</name>
</gene>
<evidence type="ECO:0000259" key="2">
    <source>
        <dbReference type="Pfam" id="PF22893"/>
    </source>
</evidence>
<dbReference type="InterPro" id="IPR054464">
    <property type="entry name" value="ULD_fung"/>
</dbReference>
<organism evidence="3 4">
    <name type="scientific">Setomelanomma holmii</name>
    <dbReference type="NCBI Taxonomy" id="210430"/>
    <lineage>
        <taxon>Eukaryota</taxon>
        <taxon>Fungi</taxon>
        <taxon>Dikarya</taxon>
        <taxon>Ascomycota</taxon>
        <taxon>Pezizomycotina</taxon>
        <taxon>Dothideomycetes</taxon>
        <taxon>Pleosporomycetidae</taxon>
        <taxon>Pleosporales</taxon>
        <taxon>Pleosporineae</taxon>
        <taxon>Phaeosphaeriaceae</taxon>
        <taxon>Setomelanomma</taxon>
    </lineage>
</organism>
<dbReference type="AlphaFoldDB" id="A0A9P4H6F0"/>
<name>A0A9P4H6F0_9PLEO</name>
<feature type="compositionally biased region" description="Basic and acidic residues" evidence="1">
    <location>
        <begin position="386"/>
        <end position="395"/>
    </location>
</feature>
<feature type="compositionally biased region" description="Polar residues" evidence="1">
    <location>
        <begin position="419"/>
        <end position="431"/>
    </location>
</feature>
<feature type="domain" description="Ubiquitin-like" evidence="2">
    <location>
        <begin position="220"/>
        <end position="303"/>
    </location>
</feature>
<dbReference type="PANTHER" id="PTHR38886:SF1">
    <property type="entry name" value="NACHT-NTPASE AND P-LOOP NTPASES N-TERMINAL DOMAIN-CONTAINING PROTEIN"/>
    <property type="match status" value="1"/>
</dbReference>
<reference evidence="3" key="1">
    <citation type="journal article" date="2020" name="Stud. Mycol.">
        <title>101 Dothideomycetes genomes: a test case for predicting lifestyles and emergence of pathogens.</title>
        <authorList>
            <person name="Haridas S."/>
            <person name="Albert R."/>
            <person name="Binder M."/>
            <person name="Bloem J."/>
            <person name="Labutti K."/>
            <person name="Salamov A."/>
            <person name="Andreopoulos B."/>
            <person name="Baker S."/>
            <person name="Barry K."/>
            <person name="Bills G."/>
            <person name="Bluhm B."/>
            <person name="Cannon C."/>
            <person name="Castanera R."/>
            <person name="Culley D."/>
            <person name="Daum C."/>
            <person name="Ezra D."/>
            <person name="Gonzalez J."/>
            <person name="Henrissat B."/>
            <person name="Kuo A."/>
            <person name="Liang C."/>
            <person name="Lipzen A."/>
            <person name="Lutzoni F."/>
            <person name="Magnuson J."/>
            <person name="Mondo S."/>
            <person name="Nolan M."/>
            <person name="Ohm R."/>
            <person name="Pangilinan J."/>
            <person name="Park H.-J."/>
            <person name="Ramirez L."/>
            <person name="Alfaro M."/>
            <person name="Sun H."/>
            <person name="Tritt A."/>
            <person name="Yoshinaga Y."/>
            <person name="Zwiers L.-H."/>
            <person name="Turgeon B."/>
            <person name="Goodwin S."/>
            <person name="Spatafora J."/>
            <person name="Crous P."/>
            <person name="Grigoriev I."/>
        </authorList>
    </citation>
    <scope>NUCLEOTIDE SEQUENCE</scope>
    <source>
        <strain evidence="3">CBS 110217</strain>
    </source>
</reference>
<sequence length="431" mass="48831">MPTPAFGFSVGDFIAGIKLVKDLVDSLDEVSGAKPHFRSLITELRHLERALTEVKALQVDLSQASQKLALEQVALQCQDCIEAFFKKNTKIQDALCSQSTASAWRANLRKFQWTICRQDAVDKFRAEVKGHVLTINTLLATIQADSKADSLVKTNNEMLNAQTDLWLTFSQAITSCSTQQQSQELHVIMQKVLQTNMKIFQLVIDMQKAQQAQIPLQIDRQQPVYFEDAHGRLAPFHIEFINSFEAFQAVMEVRFRHVPGLKKVQGNRYTVKESNTKRVLNLGAPWESVFLPGRKVVMSMIFHVPQTTTMSCPGCQSENEVSTDEWHGEVLCANSDCGLWYERISEAENRRGSTSSHGSRQKGKRTASDSPESSAKRTRHGYQYEYRNRDDQHDLSDDDSDDEDTVQQFRRVQVVLKQPSGSRSKMNAQIV</sequence>
<accession>A0A9P4H6F0</accession>
<comment type="caution">
    <text evidence="3">The sequence shown here is derived from an EMBL/GenBank/DDBJ whole genome shotgun (WGS) entry which is preliminary data.</text>
</comment>
<dbReference type="OrthoDB" id="3045089at2759"/>
<dbReference type="Pfam" id="PF22893">
    <property type="entry name" value="ULD_2"/>
    <property type="match status" value="1"/>
</dbReference>
<evidence type="ECO:0000313" key="3">
    <source>
        <dbReference type="EMBL" id="KAF2028074.1"/>
    </source>
</evidence>
<proteinExistence type="predicted"/>
<protein>
    <recommendedName>
        <fullName evidence="2">Ubiquitin-like domain-containing protein</fullName>
    </recommendedName>
</protein>
<dbReference type="PANTHER" id="PTHR38886">
    <property type="entry name" value="SESA DOMAIN-CONTAINING PROTEIN"/>
    <property type="match status" value="1"/>
</dbReference>
<dbReference type="Proteomes" id="UP000799777">
    <property type="component" value="Unassembled WGS sequence"/>
</dbReference>
<keyword evidence="4" id="KW-1185">Reference proteome</keyword>
<dbReference type="EMBL" id="ML978218">
    <property type="protein sequence ID" value="KAF2028074.1"/>
    <property type="molecule type" value="Genomic_DNA"/>
</dbReference>
<evidence type="ECO:0000313" key="4">
    <source>
        <dbReference type="Proteomes" id="UP000799777"/>
    </source>
</evidence>
<feature type="compositionally biased region" description="Acidic residues" evidence="1">
    <location>
        <begin position="396"/>
        <end position="405"/>
    </location>
</feature>
<feature type="region of interest" description="Disordered" evidence="1">
    <location>
        <begin position="348"/>
        <end position="431"/>
    </location>
</feature>